<gene>
    <name evidence="1" type="ORF">Vadar_015928</name>
</gene>
<accession>A0ACB7XQZ9</accession>
<keyword evidence="2" id="KW-1185">Reference proteome</keyword>
<name>A0ACB7XQZ9_9ERIC</name>
<sequence length="296" mass="32902">METTTEALQFDEELFHNLERKLKQNYADEELFCIDKARVDWLKGGDRNTAYFRAKSSNLQDFEEVLSCVNPVVTTTMNRLISMGKVRDAIFQMPPSKAPGHDGKPAEGLSRMLVEAEARKKICEIKLSRGGPSVSHLFFADDTLLFSKACTKDVEVNVGILDKYGKASGQEANFGKEGKSLVSRMLKAKYYPGSSFLDAKCGPNSSWAWLIIVEGRNGGRWKLRSEKAIFNYGLLLSLLDGKAVQIGIAWSQSGVQLSGEFGNEGMIYASRQGSATYGGCQYCHYRSDRIFGDPKE</sequence>
<reference evidence="1 2" key="1">
    <citation type="journal article" date="2021" name="Hortic Res">
        <title>High-quality reference genome and annotation aids understanding of berry development for evergreen blueberry (Vaccinium darrowii).</title>
        <authorList>
            <person name="Yu J."/>
            <person name="Hulse-Kemp A.M."/>
            <person name="Babiker E."/>
            <person name="Staton M."/>
        </authorList>
    </citation>
    <scope>NUCLEOTIDE SEQUENCE [LARGE SCALE GENOMIC DNA]</scope>
    <source>
        <strain evidence="2">cv. NJ 8807/NJ 8810</strain>
        <tissue evidence="1">Young leaf</tissue>
    </source>
</reference>
<dbReference type="EMBL" id="CM037151">
    <property type="protein sequence ID" value="KAH7843381.1"/>
    <property type="molecule type" value="Genomic_DNA"/>
</dbReference>
<proteinExistence type="predicted"/>
<evidence type="ECO:0000313" key="1">
    <source>
        <dbReference type="EMBL" id="KAH7843381.1"/>
    </source>
</evidence>
<dbReference type="Proteomes" id="UP000828048">
    <property type="component" value="Chromosome 1"/>
</dbReference>
<comment type="caution">
    <text evidence="1">The sequence shown here is derived from an EMBL/GenBank/DDBJ whole genome shotgun (WGS) entry which is preliminary data.</text>
</comment>
<evidence type="ECO:0000313" key="2">
    <source>
        <dbReference type="Proteomes" id="UP000828048"/>
    </source>
</evidence>
<protein>
    <submittedName>
        <fullName evidence="1">Uncharacterized protein</fullName>
    </submittedName>
</protein>
<organism evidence="1 2">
    <name type="scientific">Vaccinium darrowii</name>
    <dbReference type="NCBI Taxonomy" id="229202"/>
    <lineage>
        <taxon>Eukaryota</taxon>
        <taxon>Viridiplantae</taxon>
        <taxon>Streptophyta</taxon>
        <taxon>Embryophyta</taxon>
        <taxon>Tracheophyta</taxon>
        <taxon>Spermatophyta</taxon>
        <taxon>Magnoliopsida</taxon>
        <taxon>eudicotyledons</taxon>
        <taxon>Gunneridae</taxon>
        <taxon>Pentapetalae</taxon>
        <taxon>asterids</taxon>
        <taxon>Ericales</taxon>
        <taxon>Ericaceae</taxon>
        <taxon>Vaccinioideae</taxon>
        <taxon>Vaccinieae</taxon>
        <taxon>Vaccinium</taxon>
    </lineage>
</organism>